<dbReference type="EMBL" id="CM035413">
    <property type="protein sequence ID" value="KAH7431842.1"/>
    <property type="molecule type" value="Genomic_DNA"/>
</dbReference>
<feature type="region of interest" description="Disordered" evidence="1">
    <location>
        <begin position="431"/>
        <end position="480"/>
    </location>
</feature>
<feature type="region of interest" description="Disordered" evidence="1">
    <location>
        <begin position="314"/>
        <end position="334"/>
    </location>
</feature>
<protein>
    <recommendedName>
        <fullName evidence="4">ELF3-like protein 2</fullName>
    </recommendedName>
</protein>
<evidence type="ECO:0000313" key="2">
    <source>
        <dbReference type="EMBL" id="KAH7431849.1"/>
    </source>
</evidence>
<sequence>MKAQREGTKQSPLKGASAIVDREPLFPRLHVNETEKAGPKAPPRNKMALYEQFTVPSHRFLQINQASLATPFHQMYGSGYPYIPYYVPSVHHTSHSKNAQVRSQIAQVSDSSKESEIGSDSKISKALAEASAIHVIHNQSEQETREAKQHTRASYIKNVTEPVDCQENASSVVEKLLGSGTTESLNEEINISEEGIEIVHKKHDHDRDHVLKNDSGQLRVTISSVSNTSATMLKQEEGGVMSKFHSSTSQCLTSHQDQHSMQSDTSIEPKNSDESTASLLTENQSMLSFEGAGEGCPDAGCESSRAQLHCHPVASSDPEMKDGDQNKGGPFGKLTTRSSIVAENVEGKELEVSDPVGDADNELECMLMIRPKDVIHVIGQQQFWKARRTLLRQQRTFSDQVFQLHKLVSIQHLLAETAGVLIDESVEFETVDSDPACPSTKRTLKSSDSVHNQNEESKLSKRQKKGLESPPAVSKDAKNEERVSMAGLIGDEVSAWGYPSFGQWIDPMAAHCQPYDYRSMSASFPVAPAFGFPYGSASPMFSFGIPYYGQIPELPPERHPNSGHTSNHEGGVSESCNFGQISNEREGQCHSKQHNNLNKQRTHFAGASKVSSTCSNISINNCQVPASNGLKTTCFPGLAHQWSLNIQASSLNSAGLQSSTQPIEISTPMPTRRKSSMTHSKSSPSVAKRPEFSGKEVEGVLKNSYMDDGHCPDYEVTEERDVHPRPIKKAYKVVGCPPVDEGLVGVNVHSSDVGNCVLDLFPLVPSLSPIYHTRKLDSKDPESRQGQVIRAVPRRDVAASDSAAGILLSLQRDRQK</sequence>
<accession>A0A8T2UHE9</accession>
<evidence type="ECO:0008006" key="4">
    <source>
        <dbReference type="Google" id="ProtNLM"/>
    </source>
</evidence>
<evidence type="ECO:0000313" key="3">
    <source>
        <dbReference type="Proteomes" id="UP000825935"/>
    </source>
</evidence>
<dbReference type="PANTHER" id="PTHR34281:SF2">
    <property type="entry name" value="PROTEIN EARLY FLOWERING 3"/>
    <property type="match status" value="1"/>
</dbReference>
<evidence type="ECO:0000256" key="1">
    <source>
        <dbReference type="SAM" id="MobiDB-lite"/>
    </source>
</evidence>
<dbReference type="OMA" id="GPWSFNQ"/>
<organism evidence="2 3">
    <name type="scientific">Ceratopteris richardii</name>
    <name type="common">Triangle waterfern</name>
    <dbReference type="NCBI Taxonomy" id="49495"/>
    <lineage>
        <taxon>Eukaryota</taxon>
        <taxon>Viridiplantae</taxon>
        <taxon>Streptophyta</taxon>
        <taxon>Embryophyta</taxon>
        <taxon>Tracheophyta</taxon>
        <taxon>Polypodiopsida</taxon>
        <taxon>Polypodiidae</taxon>
        <taxon>Polypodiales</taxon>
        <taxon>Pteridineae</taxon>
        <taxon>Pteridaceae</taxon>
        <taxon>Parkerioideae</taxon>
        <taxon>Ceratopteris</taxon>
    </lineage>
</organism>
<feature type="region of interest" description="Disordered" evidence="1">
    <location>
        <begin position="239"/>
        <end position="275"/>
    </location>
</feature>
<dbReference type="EMBL" id="CM035413">
    <property type="protein sequence ID" value="KAH7431845.1"/>
    <property type="molecule type" value="Genomic_DNA"/>
</dbReference>
<gene>
    <name evidence="2" type="ORF">KP509_08G069300</name>
</gene>
<dbReference type="EMBL" id="CM035413">
    <property type="protein sequence ID" value="KAH7431844.1"/>
    <property type="molecule type" value="Genomic_DNA"/>
</dbReference>
<comment type="caution">
    <text evidence="2">The sequence shown here is derived from an EMBL/GenBank/DDBJ whole genome shotgun (WGS) entry which is preliminary data.</text>
</comment>
<reference evidence="2" key="1">
    <citation type="submission" date="2021-08" db="EMBL/GenBank/DDBJ databases">
        <title>WGS assembly of Ceratopteris richardii.</title>
        <authorList>
            <person name="Marchant D.B."/>
            <person name="Chen G."/>
            <person name="Jenkins J."/>
            <person name="Shu S."/>
            <person name="Leebens-Mack J."/>
            <person name="Grimwood J."/>
            <person name="Schmutz J."/>
            <person name="Soltis P."/>
            <person name="Soltis D."/>
            <person name="Chen Z.-H."/>
        </authorList>
    </citation>
    <scope>NUCLEOTIDE SEQUENCE</scope>
    <source>
        <strain evidence="2">Whitten #5841</strain>
        <tissue evidence="2">Leaf</tissue>
    </source>
</reference>
<dbReference type="PANTHER" id="PTHR34281">
    <property type="entry name" value="PROTEIN EARLY FLOWERING 3"/>
    <property type="match status" value="1"/>
</dbReference>
<dbReference type="InterPro" id="IPR039319">
    <property type="entry name" value="ELF3-like"/>
</dbReference>
<dbReference type="OrthoDB" id="1939092at2759"/>
<feature type="region of interest" description="Disordered" evidence="1">
    <location>
        <begin position="655"/>
        <end position="694"/>
    </location>
</feature>
<dbReference type="EMBL" id="CM035413">
    <property type="protein sequence ID" value="KAH7431848.1"/>
    <property type="molecule type" value="Genomic_DNA"/>
</dbReference>
<name>A0A8T2UHE9_CERRI</name>
<proteinExistence type="predicted"/>
<dbReference type="EMBL" id="CM035413">
    <property type="protein sequence ID" value="KAH7431847.1"/>
    <property type="molecule type" value="Genomic_DNA"/>
</dbReference>
<dbReference type="EMBL" id="CM035413">
    <property type="protein sequence ID" value="KAH7431849.1"/>
    <property type="molecule type" value="Genomic_DNA"/>
</dbReference>
<feature type="compositionally biased region" description="Polar residues" evidence="1">
    <location>
        <begin position="244"/>
        <end position="275"/>
    </location>
</feature>
<dbReference type="AlphaFoldDB" id="A0A8T2UHE9"/>
<dbReference type="Proteomes" id="UP000825935">
    <property type="component" value="Chromosome 8"/>
</dbReference>
<feature type="compositionally biased region" description="Polar residues" evidence="1">
    <location>
        <begin position="655"/>
        <end position="664"/>
    </location>
</feature>
<keyword evidence="3" id="KW-1185">Reference proteome</keyword>